<evidence type="ECO:0000313" key="2">
    <source>
        <dbReference type="EMBL" id="KAK3090029.1"/>
    </source>
</evidence>
<accession>A0AA88XQT8</accession>
<dbReference type="EMBL" id="VSWD01000010">
    <property type="protein sequence ID" value="KAK3090029.1"/>
    <property type="molecule type" value="Genomic_DNA"/>
</dbReference>
<dbReference type="Proteomes" id="UP001186944">
    <property type="component" value="Unassembled WGS sequence"/>
</dbReference>
<comment type="caution">
    <text evidence="2">The sequence shown here is derived from an EMBL/GenBank/DDBJ whole genome shotgun (WGS) entry which is preliminary data.</text>
</comment>
<evidence type="ECO:0000256" key="1">
    <source>
        <dbReference type="SAM" id="MobiDB-lite"/>
    </source>
</evidence>
<reference evidence="2" key="1">
    <citation type="submission" date="2019-08" db="EMBL/GenBank/DDBJ databases">
        <title>The improved chromosome-level genome for the pearl oyster Pinctada fucata martensii using PacBio sequencing and Hi-C.</title>
        <authorList>
            <person name="Zheng Z."/>
        </authorList>
    </citation>
    <scope>NUCLEOTIDE SEQUENCE</scope>
    <source>
        <strain evidence="2">ZZ-2019</strain>
        <tissue evidence="2">Adductor muscle</tissue>
    </source>
</reference>
<gene>
    <name evidence="2" type="ORF">FSP39_008643</name>
</gene>
<dbReference type="AlphaFoldDB" id="A0AA88XQT8"/>
<evidence type="ECO:0000313" key="3">
    <source>
        <dbReference type="Proteomes" id="UP001186944"/>
    </source>
</evidence>
<sequence length="260" mass="30174">MKRDILLPNVLSRPRSRTTFATSAKARDTGPETVLYNRNTTRIQTTTMEATDQITPDLSMEQIEDDPSMEQTEDAHLWRVRIMTWNNNLPIDVPSIDKSKIDRNKEYSSCPSSSENSEKPLIPTNQRFPTTEKSYMLTDVTYHKEFEKPYTESYSPEKVYPEYYSPQKVYPEHFSPKIVYPEHYSPQIVYPEHYIPVNMLDSVMEGNESQDEDCYSVKDIEAGLKEESVPIENIYKDIDGGHNQTVPKACTEYIDSYIQL</sequence>
<keyword evidence="3" id="KW-1185">Reference proteome</keyword>
<name>A0AA88XQT8_PINIB</name>
<organism evidence="2 3">
    <name type="scientific">Pinctada imbricata</name>
    <name type="common">Atlantic pearl-oyster</name>
    <name type="synonym">Pinctada martensii</name>
    <dbReference type="NCBI Taxonomy" id="66713"/>
    <lineage>
        <taxon>Eukaryota</taxon>
        <taxon>Metazoa</taxon>
        <taxon>Spiralia</taxon>
        <taxon>Lophotrochozoa</taxon>
        <taxon>Mollusca</taxon>
        <taxon>Bivalvia</taxon>
        <taxon>Autobranchia</taxon>
        <taxon>Pteriomorphia</taxon>
        <taxon>Pterioida</taxon>
        <taxon>Pterioidea</taxon>
        <taxon>Pteriidae</taxon>
        <taxon>Pinctada</taxon>
    </lineage>
</organism>
<protein>
    <submittedName>
        <fullName evidence="2">Uncharacterized protein</fullName>
    </submittedName>
</protein>
<proteinExistence type="predicted"/>
<feature type="region of interest" description="Disordered" evidence="1">
    <location>
        <begin position="100"/>
        <end position="129"/>
    </location>
</feature>